<dbReference type="Proteomes" id="UP000216825">
    <property type="component" value="Chromosome"/>
</dbReference>
<dbReference type="RefSeq" id="WP_144066428.1">
    <property type="nucleotide sequence ID" value="NZ_CP059343.1"/>
</dbReference>
<reference evidence="2" key="1">
    <citation type="submission" date="2017-08" db="EMBL/GenBank/DDBJ databases">
        <title>Draft Genome Sequence of Kocuria varians 80.</title>
        <authorList>
            <person name="Minaev M."/>
            <person name="Kurbakov K.A."/>
            <person name="Solodovnikova G.I."/>
            <person name="Kuznetsova O.A."/>
            <person name="Lisitsyn A.B."/>
        </authorList>
    </citation>
    <scope>NUCLEOTIDE SEQUENCE [LARGE SCALE GENOMIC DNA]</scope>
    <source>
        <strain evidence="2">80</strain>
    </source>
</reference>
<sequence>MGLPEKLVPLRRHRWARLALLPANTSIPRGGRGGNGLRLVHYGMGTVVDAEVTLGDRLRIDQNVIIGRQDAHLPREQSPFGRLHFGDDAVLFPGCVVLGGANRIGAGSTVGGQLRAHGRHR</sequence>
<dbReference type="AlphaFoldDB" id="A0A7D7Q5V7"/>
<name>A0A7D7Q5V7_KOCVA</name>
<dbReference type="SUPFAM" id="SSF51161">
    <property type="entry name" value="Trimeric LpxA-like enzymes"/>
    <property type="match status" value="1"/>
</dbReference>
<dbReference type="KEGG" id="kvr:CIB50_0002286"/>
<reference evidence="1 2" key="2">
    <citation type="submission" date="2020-07" db="EMBL/GenBank/DDBJ databases">
        <title>Genome of starter culture bacteria Kocuria salsicia reveals its technological properties and safety for usage in meat industry.</title>
        <authorList>
            <person name="Michael M."/>
            <person name="Konstantin K."/>
            <person name="Evgenii K."/>
            <person name="Galina S."/>
            <person name="Oksana K."/>
            <person name="Andrei L."/>
        </authorList>
    </citation>
    <scope>NUCLEOTIDE SEQUENCE [LARGE SCALE GENOMIC DNA]</scope>
    <source>
        <strain evidence="1 2">80</strain>
    </source>
</reference>
<evidence type="ECO:0000313" key="1">
    <source>
        <dbReference type="EMBL" id="QMS57540.1"/>
    </source>
</evidence>
<dbReference type="Gene3D" id="2.160.10.10">
    <property type="entry name" value="Hexapeptide repeat proteins"/>
    <property type="match status" value="1"/>
</dbReference>
<dbReference type="InterPro" id="IPR011004">
    <property type="entry name" value="Trimer_LpxA-like_sf"/>
</dbReference>
<evidence type="ECO:0000313" key="2">
    <source>
        <dbReference type="Proteomes" id="UP000216825"/>
    </source>
</evidence>
<organism evidence="1 2">
    <name type="scientific">Kocuria varians</name>
    <name type="common">Micrococcus varians</name>
    <dbReference type="NCBI Taxonomy" id="1272"/>
    <lineage>
        <taxon>Bacteria</taxon>
        <taxon>Bacillati</taxon>
        <taxon>Actinomycetota</taxon>
        <taxon>Actinomycetes</taxon>
        <taxon>Micrococcales</taxon>
        <taxon>Micrococcaceae</taxon>
        <taxon>Kocuria</taxon>
    </lineage>
</organism>
<keyword evidence="2" id="KW-1185">Reference proteome</keyword>
<dbReference type="EMBL" id="CP059343">
    <property type="protein sequence ID" value="QMS57540.1"/>
    <property type="molecule type" value="Genomic_DNA"/>
</dbReference>
<gene>
    <name evidence="1" type="ORF">CIB50_0002286</name>
</gene>
<protein>
    <submittedName>
        <fullName evidence="1">Uncharacterized protein</fullName>
    </submittedName>
</protein>
<accession>A0A7D7Q5V7</accession>
<proteinExistence type="predicted"/>